<dbReference type="PANTHER" id="PTHR11229:SF16">
    <property type="entry name" value="LARGE RIBOSOMAL SUBUNIT PROTEIN UL3C"/>
    <property type="match status" value="1"/>
</dbReference>
<comment type="function">
    <text evidence="7 9">One of the primary rRNA binding proteins, it binds directly near the 3'-end of the 23S rRNA, where it nucleates assembly of the 50S subunit.</text>
</comment>
<evidence type="ECO:0000256" key="3">
    <source>
        <dbReference type="ARBA" id="ARBA00022884"/>
    </source>
</evidence>
<dbReference type="HAMAP" id="MF_01325_B">
    <property type="entry name" value="Ribosomal_uL3_B"/>
    <property type="match status" value="1"/>
</dbReference>
<keyword evidence="4 7" id="KW-0689">Ribosomal protein</keyword>
<dbReference type="EMBL" id="NDHY01000005">
    <property type="protein sequence ID" value="RII00304.1"/>
    <property type="molecule type" value="Genomic_DNA"/>
</dbReference>
<gene>
    <name evidence="7" type="primary">rplC</name>
    <name evidence="11" type="ORF">B9J77_03200</name>
</gene>
<comment type="similarity">
    <text evidence="1 7 8">Belongs to the universal ribosomal protein uL3 family.</text>
</comment>
<dbReference type="AlphaFoldDB" id="A0A399FVS9"/>
<evidence type="ECO:0000313" key="11">
    <source>
        <dbReference type="EMBL" id="RII00304.1"/>
    </source>
</evidence>
<dbReference type="GO" id="GO:0003735">
    <property type="term" value="F:structural constituent of ribosome"/>
    <property type="evidence" value="ECO:0007669"/>
    <property type="project" value="UniProtKB-UniRule"/>
</dbReference>
<dbReference type="GO" id="GO:0006412">
    <property type="term" value="P:translation"/>
    <property type="evidence" value="ECO:0007669"/>
    <property type="project" value="UniProtKB-UniRule"/>
</dbReference>
<proteinExistence type="inferred from homology"/>
<evidence type="ECO:0000256" key="9">
    <source>
        <dbReference type="RuleBase" id="RU003906"/>
    </source>
</evidence>
<dbReference type="NCBIfam" id="TIGR03625">
    <property type="entry name" value="L3_bact"/>
    <property type="match status" value="1"/>
</dbReference>
<dbReference type="FunFam" id="3.30.160.810:FF:000001">
    <property type="entry name" value="50S ribosomal protein L3"/>
    <property type="match status" value="1"/>
</dbReference>
<dbReference type="Gene3D" id="3.30.160.810">
    <property type="match status" value="1"/>
</dbReference>
<dbReference type="InterPro" id="IPR019926">
    <property type="entry name" value="Ribosomal_uL3_CS"/>
</dbReference>
<comment type="subunit">
    <text evidence="7 9">Part of the 50S ribosomal subunit. Forms a cluster with proteins L14 and L19.</text>
</comment>
<dbReference type="Proteomes" id="UP000266287">
    <property type="component" value="Unassembled WGS sequence"/>
</dbReference>
<evidence type="ECO:0000256" key="7">
    <source>
        <dbReference type="HAMAP-Rule" id="MF_01325"/>
    </source>
</evidence>
<dbReference type="InterPro" id="IPR009000">
    <property type="entry name" value="Transl_B-barrel_sf"/>
</dbReference>
<evidence type="ECO:0000256" key="1">
    <source>
        <dbReference type="ARBA" id="ARBA00006540"/>
    </source>
</evidence>
<dbReference type="PANTHER" id="PTHR11229">
    <property type="entry name" value="50S RIBOSOMAL PROTEIN L3"/>
    <property type="match status" value="1"/>
</dbReference>
<evidence type="ECO:0000256" key="4">
    <source>
        <dbReference type="ARBA" id="ARBA00022980"/>
    </source>
</evidence>
<reference evidence="11 12" key="1">
    <citation type="submission" date="2018-08" db="EMBL/GenBank/DDBJ databases">
        <title>Draft genome of candidate division NPL-UPA2 bacterium Unc8 that adapted to ultra-basic serpentinizing groundwater.</title>
        <authorList>
            <person name="Ishii S."/>
            <person name="Suzuki S."/>
            <person name="Nealson K.H."/>
        </authorList>
    </citation>
    <scope>NUCLEOTIDE SEQUENCE [LARGE SCALE GENOMIC DNA]</scope>
    <source>
        <strain evidence="11">Unc8</strain>
    </source>
</reference>
<evidence type="ECO:0000256" key="2">
    <source>
        <dbReference type="ARBA" id="ARBA00022730"/>
    </source>
</evidence>
<dbReference type="Gene3D" id="2.40.30.10">
    <property type="entry name" value="Translation factors"/>
    <property type="match status" value="1"/>
</dbReference>
<evidence type="ECO:0000256" key="8">
    <source>
        <dbReference type="RuleBase" id="RU003905"/>
    </source>
</evidence>
<evidence type="ECO:0000256" key="10">
    <source>
        <dbReference type="SAM" id="MobiDB-lite"/>
    </source>
</evidence>
<dbReference type="GO" id="GO:0022625">
    <property type="term" value="C:cytosolic large ribosomal subunit"/>
    <property type="evidence" value="ECO:0007669"/>
    <property type="project" value="TreeGrafter"/>
</dbReference>
<keyword evidence="5 7" id="KW-0687">Ribonucleoprotein</keyword>
<name>A0A399FVS9_UNCN2</name>
<sequence length="214" mass="23590">MIGLIGKKIRMGQLFNEGGRVIPVTILKAGPCSVIQKKSREKEGYAAVQLGFEDKKEKNSNSPERGHFRRVGVKSKKVLREFRVTNLDDYKETDEIRVDIFKVGNYVDVIGVSKGRGFTGVMKRWGFAGGPATHGAHKWHRRPGSIGSGSADPSRVFKGKKMPGRMGGAKVTCQNLEIVHINMEENLLTVKGAIPGANGGYVIIRRAIKKTSEW</sequence>
<organism evidence="11 12">
    <name type="scientific">candidate division NPL-UPA2 bacterium Unc8</name>
    <dbReference type="NCBI Taxonomy" id="1980939"/>
    <lineage>
        <taxon>Bacteria</taxon>
    </lineage>
</organism>
<dbReference type="PROSITE" id="PS00474">
    <property type="entry name" value="RIBOSOMAL_L3"/>
    <property type="match status" value="1"/>
</dbReference>
<dbReference type="InterPro" id="IPR000597">
    <property type="entry name" value="Ribosomal_uL3"/>
</dbReference>
<dbReference type="InterPro" id="IPR019927">
    <property type="entry name" value="Ribosomal_uL3_bac/org-type"/>
</dbReference>
<dbReference type="SUPFAM" id="SSF50447">
    <property type="entry name" value="Translation proteins"/>
    <property type="match status" value="1"/>
</dbReference>
<evidence type="ECO:0000256" key="6">
    <source>
        <dbReference type="ARBA" id="ARBA00035243"/>
    </source>
</evidence>
<dbReference type="FunFam" id="2.40.30.10:FF:000004">
    <property type="entry name" value="50S ribosomal protein L3"/>
    <property type="match status" value="1"/>
</dbReference>
<keyword evidence="2 7" id="KW-0699">rRNA-binding</keyword>
<accession>A0A399FVS9</accession>
<dbReference type="Pfam" id="PF00297">
    <property type="entry name" value="Ribosomal_L3"/>
    <property type="match status" value="1"/>
</dbReference>
<feature type="region of interest" description="Disordered" evidence="10">
    <location>
        <begin position="132"/>
        <end position="155"/>
    </location>
</feature>
<keyword evidence="3 7" id="KW-0694">RNA-binding</keyword>
<dbReference type="GO" id="GO:0019843">
    <property type="term" value="F:rRNA binding"/>
    <property type="evidence" value="ECO:0007669"/>
    <property type="project" value="UniProtKB-UniRule"/>
</dbReference>
<evidence type="ECO:0000256" key="5">
    <source>
        <dbReference type="ARBA" id="ARBA00023274"/>
    </source>
</evidence>
<protein>
    <recommendedName>
        <fullName evidence="6 7">Large ribosomal subunit protein uL3</fullName>
    </recommendedName>
</protein>
<evidence type="ECO:0000313" key="12">
    <source>
        <dbReference type="Proteomes" id="UP000266287"/>
    </source>
</evidence>
<comment type="caution">
    <text evidence="11">The sequence shown here is derived from an EMBL/GenBank/DDBJ whole genome shotgun (WGS) entry which is preliminary data.</text>
</comment>